<accession>A0ABV0CJB4</accession>
<keyword evidence="4" id="KW-1185">Reference proteome</keyword>
<dbReference type="Proteomes" id="UP001405405">
    <property type="component" value="Unassembled WGS sequence"/>
</dbReference>
<proteinExistence type="inferred from homology"/>
<gene>
    <name evidence="3" type="ORF">VA599_10475</name>
</gene>
<evidence type="ECO:0000256" key="2">
    <source>
        <dbReference type="RuleBase" id="RU368102"/>
    </source>
</evidence>
<comment type="caution">
    <text evidence="3">The sequence shown here is derived from an EMBL/GenBank/DDBJ whole genome shotgun (WGS) entry which is preliminary data.</text>
</comment>
<keyword evidence="2" id="KW-0204">Cytolysis</keyword>
<sequence length="145" mass="16461">MVDSSDLSKLVGGVMRLSQYSAMHLDYTVLQWQRRILPSINLNQYSYYEDEDGWPIAFCNWALVSSEVRNVLLAGERDLAVSDWASGDIVIITELIAPFGNVRAVLNDLRRRVFSDKKGQVGYAVQGVVHVGKGYFSRKVRWFTV</sequence>
<keyword evidence="2" id="KW-0808">Transferase</keyword>
<keyword evidence="2" id="KW-0963">Cytoplasm</keyword>
<comment type="function">
    <text evidence="2">Involved in fatty acylation of protoxin at internal lysine residues, thereby converting it to the active toxin.</text>
</comment>
<evidence type="ECO:0000313" key="4">
    <source>
        <dbReference type="Proteomes" id="UP001405405"/>
    </source>
</evidence>
<keyword evidence="2" id="KW-0012">Acyltransferase</keyword>
<comment type="subcellular location">
    <subcellularLocation>
        <location evidence="2">Cytoplasm</location>
    </subcellularLocation>
</comment>
<evidence type="ECO:0000256" key="1">
    <source>
        <dbReference type="ARBA" id="ARBA00005686"/>
    </source>
</evidence>
<organism evidence="3 4">
    <name type="scientific">Chromobacterium indicum</name>
    <dbReference type="NCBI Taxonomy" id="3110228"/>
    <lineage>
        <taxon>Bacteria</taxon>
        <taxon>Pseudomonadati</taxon>
        <taxon>Pseudomonadota</taxon>
        <taxon>Betaproteobacteria</taxon>
        <taxon>Neisseriales</taxon>
        <taxon>Chromobacteriaceae</taxon>
        <taxon>Chromobacterium</taxon>
    </lineage>
</organism>
<name>A0ABV0CJB4_9NEIS</name>
<comment type="similarity">
    <text evidence="1 2">Belongs to the RTX toxin acyltransferase family.</text>
</comment>
<dbReference type="InterPro" id="IPR003996">
    <property type="entry name" value="RTX_toxin-activating_protC_bac"/>
</dbReference>
<dbReference type="RefSeq" id="WP_346788513.1">
    <property type="nucleotide sequence ID" value="NZ_JAYFSJ010000006.1"/>
</dbReference>
<dbReference type="EC" id="2.3.1.-" evidence="2"/>
<evidence type="ECO:0000313" key="3">
    <source>
        <dbReference type="EMBL" id="MEN7431177.1"/>
    </source>
</evidence>
<dbReference type="EMBL" id="JAYFSJ010000006">
    <property type="protein sequence ID" value="MEN7431177.1"/>
    <property type="molecule type" value="Genomic_DNA"/>
</dbReference>
<reference evidence="3 4" key="1">
    <citation type="submission" date="2023-12" db="EMBL/GenBank/DDBJ databases">
        <title>Chromobacterium sp. strain TRC.1.1.SA producing antimicrobial pigment.</title>
        <authorList>
            <person name="Verma N."/>
            <person name="Choksket S."/>
            <person name="Pinnaka A.K."/>
            <person name="Korpole S."/>
        </authorList>
    </citation>
    <scope>NUCLEOTIDE SEQUENCE [LARGE SCALE GENOMIC DNA]</scope>
    <source>
        <strain evidence="3 4">TRC1.1.SA</strain>
    </source>
</reference>
<protein>
    <recommendedName>
        <fullName evidence="2">RTX toxin-activating lysine-acyltransferase</fullName>
        <ecNumber evidence="2">2.3.1.-</ecNumber>
    </recommendedName>
</protein>
<dbReference type="Pfam" id="PF02794">
    <property type="entry name" value="HlyC"/>
    <property type="match status" value="1"/>
</dbReference>